<accession>A0A560E5M6</accession>
<dbReference type="PANTHER" id="PTHR43877">
    <property type="entry name" value="AMINOALKYLPHOSPHONATE N-ACETYLTRANSFERASE-RELATED-RELATED"/>
    <property type="match status" value="1"/>
</dbReference>
<dbReference type="PROSITE" id="PS51186">
    <property type="entry name" value="GNAT"/>
    <property type="match status" value="1"/>
</dbReference>
<organism evidence="4 5">
    <name type="scientific">Bradyrhizobium stylosanthis</name>
    <dbReference type="NCBI Taxonomy" id="1803665"/>
    <lineage>
        <taxon>Bacteria</taxon>
        <taxon>Pseudomonadati</taxon>
        <taxon>Pseudomonadota</taxon>
        <taxon>Alphaproteobacteria</taxon>
        <taxon>Hyphomicrobiales</taxon>
        <taxon>Nitrobacteraceae</taxon>
        <taxon>Bradyrhizobium</taxon>
    </lineage>
</organism>
<evidence type="ECO:0000256" key="2">
    <source>
        <dbReference type="ARBA" id="ARBA00023315"/>
    </source>
</evidence>
<name>A0A560E5M6_9BRAD</name>
<dbReference type="SUPFAM" id="SSF55729">
    <property type="entry name" value="Acyl-CoA N-acyltransferases (Nat)"/>
    <property type="match status" value="1"/>
</dbReference>
<evidence type="ECO:0000256" key="1">
    <source>
        <dbReference type="ARBA" id="ARBA00022679"/>
    </source>
</evidence>
<keyword evidence="5" id="KW-1185">Reference proteome</keyword>
<keyword evidence="2" id="KW-0012">Acyltransferase</keyword>
<gene>
    <name evidence="4" type="ORF">FBZ96_1021169</name>
</gene>
<evidence type="ECO:0000313" key="4">
    <source>
        <dbReference type="EMBL" id="TWB04689.1"/>
    </source>
</evidence>
<reference evidence="4 5" key="1">
    <citation type="submission" date="2019-06" db="EMBL/GenBank/DDBJ databases">
        <title>Genomic Encyclopedia of Type Strains, Phase IV (KMG-V): Genome sequencing to study the core and pangenomes of soil and plant-associated prokaryotes.</title>
        <authorList>
            <person name="Whitman W."/>
        </authorList>
    </citation>
    <scope>NUCLEOTIDE SEQUENCE [LARGE SCALE GENOMIC DNA]</scope>
    <source>
        <strain evidence="4 5">BR 510</strain>
    </source>
</reference>
<dbReference type="OrthoDB" id="7585366at2"/>
<dbReference type="InterPro" id="IPR000182">
    <property type="entry name" value="GNAT_dom"/>
</dbReference>
<feature type="domain" description="N-acetyltransferase" evidence="3">
    <location>
        <begin position="16"/>
        <end position="171"/>
    </location>
</feature>
<dbReference type="STRING" id="1803665.GCA_001641335_01366"/>
<dbReference type="Proteomes" id="UP000319949">
    <property type="component" value="Unassembled WGS sequence"/>
</dbReference>
<dbReference type="EMBL" id="VITK01000002">
    <property type="protein sequence ID" value="TWB04689.1"/>
    <property type="molecule type" value="Genomic_DNA"/>
</dbReference>
<dbReference type="InterPro" id="IPR016181">
    <property type="entry name" value="Acyl_CoA_acyltransferase"/>
</dbReference>
<dbReference type="PANTHER" id="PTHR43877:SF2">
    <property type="entry name" value="AMINOALKYLPHOSPHONATE N-ACETYLTRANSFERASE-RELATED"/>
    <property type="match status" value="1"/>
</dbReference>
<sequence>MMDGMSLDIVPDDPALRLRSVSPIDASFIRHLFEQVRTAQFTATGLSGPIVRQIVAQQFRSQTTAYATQFPEAISLIVTRDGTAIGRLLLHCARERWHIIDIALLPADCGLGAGTKIVEALGAGARQHGVSALTLAVLAANQGARRFYQRQGFAETGALGAAHVAMRKDLAA</sequence>
<evidence type="ECO:0000313" key="5">
    <source>
        <dbReference type="Proteomes" id="UP000319949"/>
    </source>
</evidence>
<dbReference type="Pfam" id="PF00583">
    <property type="entry name" value="Acetyltransf_1"/>
    <property type="match status" value="1"/>
</dbReference>
<keyword evidence="1 4" id="KW-0808">Transferase</keyword>
<dbReference type="InterPro" id="IPR050832">
    <property type="entry name" value="Bact_Acetyltransf"/>
</dbReference>
<proteinExistence type="predicted"/>
<evidence type="ECO:0000259" key="3">
    <source>
        <dbReference type="PROSITE" id="PS51186"/>
    </source>
</evidence>
<comment type="caution">
    <text evidence="4">The sequence shown here is derived from an EMBL/GenBank/DDBJ whole genome shotgun (WGS) entry which is preliminary data.</text>
</comment>
<dbReference type="GO" id="GO:0016747">
    <property type="term" value="F:acyltransferase activity, transferring groups other than amino-acyl groups"/>
    <property type="evidence" value="ECO:0007669"/>
    <property type="project" value="InterPro"/>
</dbReference>
<protein>
    <submittedName>
        <fullName evidence="4">Acetyltransferase (GNAT) family protein</fullName>
    </submittedName>
</protein>
<dbReference type="AlphaFoldDB" id="A0A560E5M6"/>
<dbReference type="Gene3D" id="3.40.630.30">
    <property type="match status" value="1"/>
</dbReference>